<proteinExistence type="predicted"/>
<reference evidence="1 2" key="1">
    <citation type="submission" date="2020-08" db="EMBL/GenBank/DDBJ databases">
        <title>Sequencing the genomes of 1000 actinobacteria strains.</title>
        <authorList>
            <person name="Klenk H.-P."/>
        </authorList>
    </citation>
    <scope>NUCLEOTIDE SEQUENCE [LARGE SCALE GENOMIC DNA]</scope>
    <source>
        <strain evidence="1 2">DSM 45584</strain>
    </source>
</reference>
<comment type="caution">
    <text evidence="1">The sequence shown here is derived from an EMBL/GenBank/DDBJ whole genome shotgun (WGS) entry which is preliminary data.</text>
</comment>
<evidence type="ECO:0008006" key="3">
    <source>
        <dbReference type="Google" id="ProtNLM"/>
    </source>
</evidence>
<name>A0A840Q3L0_9PSEU</name>
<gene>
    <name evidence="1" type="ORF">BJ970_001735</name>
</gene>
<sequence length="95" mass="10211">MYDIFRSTSVVAYWRPVDGVRHGLSPVEPPYPGQERETLCGTAVAIVKTSAVDWFAPTCMACWDEARARRDAAAREAAARKAAAREAAAGKAGAQ</sequence>
<organism evidence="1 2">
    <name type="scientific">Saccharopolyspora phatthalungensis</name>
    <dbReference type="NCBI Taxonomy" id="664693"/>
    <lineage>
        <taxon>Bacteria</taxon>
        <taxon>Bacillati</taxon>
        <taxon>Actinomycetota</taxon>
        <taxon>Actinomycetes</taxon>
        <taxon>Pseudonocardiales</taxon>
        <taxon>Pseudonocardiaceae</taxon>
        <taxon>Saccharopolyspora</taxon>
    </lineage>
</organism>
<dbReference type="AlphaFoldDB" id="A0A840Q3L0"/>
<dbReference type="Proteomes" id="UP000584374">
    <property type="component" value="Unassembled WGS sequence"/>
</dbReference>
<dbReference type="Pfam" id="PF16827">
    <property type="entry name" value="zf-HC3"/>
    <property type="match status" value="1"/>
</dbReference>
<evidence type="ECO:0000313" key="1">
    <source>
        <dbReference type="EMBL" id="MBB5154201.1"/>
    </source>
</evidence>
<dbReference type="InterPro" id="IPR031795">
    <property type="entry name" value="Zf-HC3"/>
</dbReference>
<evidence type="ECO:0000313" key="2">
    <source>
        <dbReference type="Proteomes" id="UP000584374"/>
    </source>
</evidence>
<accession>A0A840Q3L0</accession>
<keyword evidence="2" id="KW-1185">Reference proteome</keyword>
<dbReference type="EMBL" id="JACHIW010000001">
    <property type="protein sequence ID" value="MBB5154201.1"/>
    <property type="molecule type" value="Genomic_DNA"/>
</dbReference>
<protein>
    <recommendedName>
        <fullName evidence="3">Zinc finger protein</fullName>
    </recommendedName>
</protein>